<organism evidence="2">
    <name type="scientific">Anopheles sinensis</name>
    <name type="common">Mosquito</name>
    <dbReference type="NCBI Taxonomy" id="74873"/>
    <lineage>
        <taxon>Eukaryota</taxon>
        <taxon>Metazoa</taxon>
        <taxon>Ecdysozoa</taxon>
        <taxon>Arthropoda</taxon>
        <taxon>Hexapoda</taxon>
        <taxon>Insecta</taxon>
        <taxon>Pterygota</taxon>
        <taxon>Neoptera</taxon>
        <taxon>Endopterygota</taxon>
        <taxon>Diptera</taxon>
        <taxon>Nematocera</taxon>
        <taxon>Culicoidea</taxon>
        <taxon>Culicidae</taxon>
        <taxon>Anophelinae</taxon>
        <taxon>Anopheles</taxon>
    </lineage>
</organism>
<dbReference type="VEuPathDB" id="VectorBase:ASIC019257"/>
<evidence type="ECO:0000256" key="1">
    <source>
        <dbReference type="SAM" id="MobiDB-lite"/>
    </source>
</evidence>
<sequence length="86" mass="9502">MYPKGHAVTNDDGTTEHKFPPRPRHTSTRGEWRVKTVKPSAETKVQQRPITMIPALPSRSHRVLLGAMVILAVAMRQATASASLCK</sequence>
<dbReference type="Proteomes" id="UP000030765">
    <property type="component" value="Unassembled WGS sequence"/>
</dbReference>
<evidence type="ECO:0000313" key="3">
    <source>
        <dbReference type="EnsemblMetazoa" id="ASIC019257-PA"/>
    </source>
</evidence>
<reference evidence="3" key="2">
    <citation type="submission" date="2020-05" db="UniProtKB">
        <authorList>
            <consortium name="EnsemblMetazoa"/>
        </authorList>
    </citation>
    <scope>IDENTIFICATION</scope>
</reference>
<dbReference type="AlphaFoldDB" id="A0A084WL15"/>
<dbReference type="EnsemblMetazoa" id="ASIC019257-RA">
    <property type="protein sequence ID" value="ASIC019257-PA"/>
    <property type="gene ID" value="ASIC019257"/>
</dbReference>
<accession>A0A084WL15</accession>
<evidence type="ECO:0000313" key="4">
    <source>
        <dbReference type="Proteomes" id="UP000030765"/>
    </source>
</evidence>
<reference evidence="2 4" key="1">
    <citation type="journal article" date="2014" name="BMC Genomics">
        <title>Genome sequence of Anopheles sinensis provides insight into genetics basis of mosquito competence for malaria parasites.</title>
        <authorList>
            <person name="Zhou D."/>
            <person name="Zhang D."/>
            <person name="Ding G."/>
            <person name="Shi L."/>
            <person name="Hou Q."/>
            <person name="Ye Y."/>
            <person name="Xu Y."/>
            <person name="Zhou H."/>
            <person name="Xiong C."/>
            <person name="Li S."/>
            <person name="Yu J."/>
            <person name="Hong S."/>
            <person name="Yu X."/>
            <person name="Zou P."/>
            <person name="Chen C."/>
            <person name="Chang X."/>
            <person name="Wang W."/>
            <person name="Lv Y."/>
            <person name="Sun Y."/>
            <person name="Ma L."/>
            <person name="Shen B."/>
            <person name="Zhu C."/>
        </authorList>
    </citation>
    <scope>NUCLEOTIDE SEQUENCE [LARGE SCALE GENOMIC DNA]</scope>
</reference>
<dbReference type="EMBL" id="ATLV01024166">
    <property type="status" value="NOT_ANNOTATED_CDS"/>
    <property type="molecule type" value="Genomic_DNA"/>
</dbReference>
<name>A0A084WL15_ANOSI</name>
<gene>
    <name evidence="2" type="ORF">ZHAS_00019257</name>
</gene>
<keyword evidence="4" id="KW-1185">Reference proteome</keyword>
<proteinExistence type="predicted"/>
<protein>
    <submittedName>
        <fullName evidence="2 3">Uncharacterized protein</fullName>
    </submittedName>
</protein>
<feature type="region of interest" description="Disordered" evidence="1">
    <location>
        <begin position="1"/>
        <end position="30"/>
    </location>
</feature>
<dbReference type="EMBL" id="KE525350">
    <property type="protein sequence ID" value="KFB50909.1"/>
    <property type="molecule type" value="Genomic_DNA"/>
</dbReference>
<evidence type="ECO:0000313" key="2">
    <source>
        <dbReference type="EMBL" id="KFB50909.1"/>
    </source>
</evidence>